<evidence type="ECO:0000313" key="1">
    <source>
        <dbReference type="EMBL" id="KAB8251791.1"/>
    </source>
</evidence>
<name>A0A5N6HBA1_ASPFL</name>
<gene>
    <name evidence="1" type="ORF">BDV35DRAFT_338337</name>
</gene>
<sequence length="54" mass="5989">MMKDGVAVHQMRILGFTNATHIPEEKALEWGTGVLQGLHAISVEELLEKAKACW</sequence>
<reference evidence="1" key="1">
    <citation type="submission" date="2019-04" db="EMBL/GenBank/DDBJ databases">
        <title>Friends and foes A comparative genomics study of 23 Aspergillus species from section Flavi.</title>
        <authorList>
            <consortium name="DOE Joint Genome Institute"/>
            <person name="Kjaerbolling I."/>
            <person name="Vesth T."/>
            <person name="Frisvad J.C."/>
            <person name="Nybo J.L."/>
            <person name="Theobald S."/>
            <person name="Kildgaard S."/>
            <person name="Isbrandt T."/>
            <person name="Kuo A."/>
            <person name="Sato A."/>
            <person name="Lyhne E.K."/>
            <person name="Kogle M.E."/>
            <person name="Wiebenga A."/>
            <person name="Kun R.S."/>
            <person name="Lubbers R.J."/>
            <person name="Makela M.R."/>
            <person name="Barry K."/>
            <person name="Chovatia M."/>
            <person name="Clum A."/>
            <person name="Daum C."/>
            <person name="Haridas S."/>
            <person name="He G."/>
            <person name="LaButti K."/>
            <person name="Lipzen A."/>
            <person name="Mondo S."/>
            <person name="Riley R."/>
            <person name="Salamov A."/>
            <person name="Simmons B.A."/>
            <person name="Magnuson J.K."/>
            <person name="Henrissat B."/>
            <person name="Mortensen U.H."/>
            <person name="Larsen T.O."/>
            <person name="Devries R.P."/>
            <person name="Grigoriev I.V."/>
            <person name="Machida M."/>
            <person name="Baker S.E."/>
            <person name="Andersen M.R."/>
        </authorList>
    </citation>
    <scope>NUCLEOTIDE SEQUENCE [LARGE SCALE GENOMIC DNA]</scope>
    <source>
        <strain evidence="1">CBS 121.62</strain>
    </source>
</reference>
<dbReference type="Proteomes" id="UP000325434">
    <property type="component" value="Unassembled WGS sequence"/>
</dbReference>
<proteinExistence type="predicted"/>
<protein>
    <submittedName>
        <fullName evidence="1">Uncharacterized protein</fullName>
    </submittedName>
</protein>
<accession>A0A5N6HBA1</accession>
<dbReference type="EMBL" id="ML734558">
    <property type="protein sequence ID" value="KAB8251791.1"/>
    <property type="molecule type" value="Genomic_DNA"/>
</dbReference>
<dbReference type="AlphaFoldDB" id="A0A5N6HBA1"/>
<organism evidence="1">
    <name type="scientific">Aspergillus flavus</name>
    <dbReference type="NCBI Taxonomy" id="5059"/>
    <lineage>
        <taxon>Eukaryota</taxon>
        <taxon>Fungi</taxon>
        <taxon>Dikarya</taxon>
        <taxon>Ascomycota</taxon>
        <taxon>Pezizomycotina</taxon>
        <taxon>Eurotiomycetes</taxon>
        <taxon>Eurotiomycetidae</taxon>
        <taxon>Eurotiales</taxon>
        <taxon>Aspergillaceae</taxon>
        <taxon>Aspergillus</taxon>
        <taxon>Aspergillus subgen. Circumdati</taxon>
    </lineage>
</organism>